<gene>
    <name evidence="1" type="ORF">BTMF_LOCUS15453</name>
</gene>
<name>A0A0R3RBR6_9BILA</name>
<dbReference type="AlphaFoldDB" id="A0A0R3RBR6"/>
<dbReference type="Proteomes" id="UP000280834">
    <property type="component" value="Unassembled WGS sequence"/>
</dbReference>
<reference evidence="3" key="1">
    <citation type="submission" date="2017-02" db="UniProtKB">
        <authorList>
            <consortium name="WormBaseParasite"/>
        </authorList>
    </citation>
    <scope>IDENTIFICATION</scope>
</reference>
<organism evidence="3">
    <name type="scientific">Brugia timori</name>
    <dbReference type="NCBI Taxonomy" id="42155"/>
    <lineage>
        <taxon>Eukaryota</taxon>
        <taxon>Metazoa</taxon>
        <taxon>Ecdysozoa</taxon>
        <taxon>Nematoda</taxon>
        <taxon>Chromadorea</taxon>
        <taxon>Rhabditida</taxon>
        <taxon>Spirurina</taxon>
        <taxon>Spiruromorpha</taxon>
        <taxon>Filarioidea</taxon>
        <taxon>Onchocercidae</taxon>
        <taxon>Brugia</taxon>
    </lineage>
</organism>
<evidence type="ECO:0000313" key="3">
    <source>
        <dbReference type="WBParaSite" id="BTMF_0001748501-mRNA-1"/>
    </source>
</evidence>
<proteinExistence type="predicted"/>
<protein>
    <submittedName>
        <fullName evidence="3">EAL domain-containing protein</fullName>
    </submittedName>
</protein>
<dbReference type="STRING" id="42155.A0A0R3RBR6"/>
<evidence type="ECO:0000313" key="1">
    <source>
        <dbReference type="EMBL" id="VDO54161.1"/>
    </source>
</evidence>
<dbReference type="WBParaSite" id="BTMF_0001748501-mRNA-1">
    <property type="protein sequence ID" value="BTMF_0001748501-mRNA-1"/>
    <property type="gene ID" value="BTMF_0001748501"/>
</dbReference>
<sequence>MSSETLKLLPIGAEGIVEKIIQLGATKFIQISQHVLERMPDTVDVADIFDTEEREKLRENLQIDLPTELSVFVSS</sequence>
<accession>A0A0R3RBR6</accession>
<dbReference type="EMBL" id="UZAG01022603">
    <property type="protein sequence ID" value="VDO54161.1"/>
    <property type="molecule type" value="Genomic_DNA"/>
</dbReference>
<reference evidence="1 2" key="2">
    <citation type="submission" date="2018-11" db="EMBL/GenBank/DDBJ databases">
        <authorList>
            <consortium name="Pathogen Informatics"/>
        </authorList>
    </citation>
    <scope>NUCLEOTIDE SEQUENCE [LARGE SCALE GENOMIC DNA]</scope>
</reference>
<evidence type="ECO:0000313" key="2">
    <source>
        <dbReference type="Proteomes" id="UP000280834"/>
    </source>
</evidence>
<keyword evidence="2" id="KW-1185">Reference proteome</keyword>